<dbReference type="PIRSF" id="PIRSF000915">
    <property type="entry name" value="PGP-type_phosphatase"/>
    <property type="match status" value="1"/>
</dbReference>
<proteinExistence type="inferred from homology"/>
<dbReference type="PANTHER" id="PTHR19288:SF95">
    <property type="entry name" value="D-GLYCEROL 3-PHOSPHATE PHOSPHATASE"/>
    <property type="match status" value="1"/>
</dbReference>
<dbReference type="Proteomes" id="UP000195667">
    <property type="component" value="Unassembled WGS sequence"/>
</dbReference>
<dbReference type="Pfam" id="PF13344">
    <property type="entry name" value="Hydrolase_6"/>
    <property type="match status" value="1"/>
</dbReference>
<evidence type="ECO:0000313" key="5">
    <source>
        <dbReference type="EMBL" id="SJM91892.1"/>
    </source>
</evidence>
<dbReference type="GO" id="GO:0016791">
    <property type="term" value="F:phosphatase activity"/>
    <property type="evidence" value="ECO:0007669"/>
    <property type="project" value="TreeGrafter"/>
</dbReference>
<protein>
    <submittedName>
        <fullName evidence="5">Putative sugar phosphatase of HAD superfamily</fullName>
    </submittedName>
</protein>
<feature type="active site" description="Proton donor" evidence="2">
    <location>
        <position position="29"/>
    </location>
</feature>
<dbReference type="SUPFAM" id="SSF56784">
    <property type="entry name" value="HAD-like"/>
    <property type="match status" value="1"/>
</dbReference>
<sequence>MASQLPNILPNTAFMADLTNVHAMIIDMDGVLWHGTTALPGLVNFFQVLRQRNLRFILATNNASLTQDQYIVKLAEMGVSVTHNEILTSGMATALYLAERHNPANTRVFVVGEQGATQPLIEQGFTLTGLYEINKAGDAHPKGADIVVCGKDHTLSWDKLATATLNIRAGAQFIATNADTTLPTEHGVTLGNGAILAALHVATDVAPLCIGKPEPIMYQQAMKILGAKPSETIAIGDRLETDILGAVRANIRSIMVLTGISSTADLKTSHYQPTWVMPDIIAITHALQDMA</sequence>
<organism evidence="5 6">
    <name type="scientific">Crenothrix polyspora</name>
    <dbReference type="NCBI Taxonomy" id="360316"/>
    <lineage>
        <taxon>Bacteria</taxon>
        <taxon>Pseudomonadati</taxon>
        <taxon>Pseudomonadota</taxon>
        <taxon>Gammaproteobacteria</taxon>
        <taxon>Methylococcales</taxon>
        <taxon>Crenotrichaceae</taxon>
        <taxon>Crenothrix</taxon>
    </lineage>
</organism>
<dbReference type="InterPro" id="IPR036412">
    <property type="entry name" value="HAD-like_sf"/>
</dbReference>
<feature type="binding site" evidence="4">
    <location>
        <position position="27"/>
    </location>
    <ligand>
        <name>Mg(2+)</name>
        <dbReference type="ChEBI" id="CHEBI:18420"/>
    </ligand>
</feature>
<dbReference type="InterPro" id="IPR023214">
    <property type="entry name" value="HAD_sf"/>
</dbReference>
<dbReference type="EMBL" id="FUKI01000096">
    <property type="protein sequence ID" value="SJM91892.1"/>
    <property type="molecule type" value="Genomic_DNA"/>
</dbReference>
<gene>
    <name evidence="5" type="ORF">CRENPOLYSF1_220045</name>
</gene>
<dbReference type="Pfam" id="PF13242">
    <property type="entry name" value="Hydrolase_like"/>
    <property type="match status" value="1"/>
</dbReference>
<dbReference type="GO" id="GO:0046872">
    <property type="term" value="F:metal ion binding"/>
    <property type="evidence" value="ECO:0007669"/>
    <property type="project" value="UniProtKB-KW"/>
</dbReference>
<feature type="binding site" evidence="3">
    <location>
        <position position="212"/>
    </location>
    <ligand>
        <name>substrate</name>
    </ligand>
</feature>
<evidence type="ECO:0000256" key="2">
    <source>
        <dbReference type="PIRSR" id="PIRSR000915-1"/>
    </source>
</evidence>
<dbReference type="NCBIfam" id="TIGR01460">
    <property type="entry name" value="HAD-SF-IIA"/>
    <property type="match status" value="1"/>
</dbReference>
<comment type="cofactor">
    <cofactor evidence="4">
        <name>Mg(2+)</name>
        <dbReference type="ChEBI" id="CHEBI:18420"/>
    </cofactor>
    <text evidence="4">Divalent metal ions. Mg(2+) is the most effective.</text>
</comment>
<keyword evidence="4" id="KW-0460">Magnesium</keyword>
<accession>A0A1R4H6L6</accession>
<evidence type="ECO:0000256" key="4">
    <source>
        <dbReference type="PIRSR" id="PIRSR000915-3"/>
    </source>
</evidence>
<comment type="similarity">
    <text evidence="1">Belongs to the HAD-like hydrolase superfamily.</text>
</comment>
<keyword evidence="4" id="KW-0479">Metal-binding</keyword>
<feature type="binding site" evidence="4">
    <location>
        <position position="29"/>
    </location>
    <ligand>
        <name>Mg(2+)</name>
        <dbReference type="ChEBI" id="CHEBI:18420"/>
    </ligand>
</feature>
<reference evidence="6" key="1">
    <citation type="submission" date="2017-02" db="EMBL/GenBank/DDBJ databases">
        <authorList>
            <person name="Daims H."/>
        </authorList>
    </citation>
    <scope>NUCLEOTIDE SEQUENCE [LARGE SCALE GENOMIC DNA]</scope>
</reference>
<keyword evidence="6" id="KW-1185">Reference proteome</keyword>
<dbReference type="AlphaFoldDB" id="A0A1R4H6L6"/>
<evidence type="ECO:0000256" key="1">
    <source>
        <dbReference type="PIRNR" id="PIRNR000915"/>
    </source>
</evidence>
<dbReference type="Gene3D" id="3.40.50.1000">
    <property type="entry name" value="HAD superfamily/HAD-like"/>
    <property type="match status" value="2"/>
</dbReference>
<dbReference type="GO" id="GO:0005737">
    <property type="term" value="C:cytoplasm"/>
    <property type="evidence" value="ECO:0007669"/>
    <property type="project" value="TreeGrafter"/>
</dbReference>
<dbReference type="PANTHER" id="PTHR19288">
    <property type="entry name" value="4-NITROPHENYLPHOSPHATASE-RELATED"/>
    <property type="match status" value="1"/>
</dbReference>
<evidence type="ECO:0000256" key="3">
    <source>
        <dbReference type="PIRSR" id="PIRSR000915-2"/>
    </source>
</evidence>
<feature type="active site" description="Proton donor" evidence="2">
    <location>
        <position position="27"/>
    </location>
</feature>
<feature type="binding site" evidence="4">
    <location>
        <position position="237"/>
    </location>
    <ligand>
        <name>Mg(2+)</name>
        <dbReference type="ChEBI" id="CHEBI:18420"/>
    </ligand>
</feature>
<dbReference type="InterPro" id="IPR006357">
    <property type="entry name" value="HAD-SF_hydro_IIA"/>
</dbReference>
<name>A0A1R4H6L6_9GAMM</name>
<evidence type="ECO:0000313" key="6">
    <source>
        <dbReference type="Proteomes" id="UP000195667"/>
    </source>
</evidence>